<gene>
    <name evidence="2" type="ORF">GKO32_13270</name>
</gene>
<evidence type="ECO:0000313" key="3">
    <source>
        <dbReference type="Proteomes" id="UP000440096"/>
    </source>
</evidence>
<dbReference type="Pfam" id="PF07110">
    <property type="entry name" value="EthD"/>
    <property type="match status" value="1"/>
</dbReference>
<comment type="caution">
    <text evidence="2">The sequence shown here is derived from an EMBL/GenBank/DDBJ whole genome shotgun (WGS) entry which is preliminary data.</text>
</comment>
<reference evidence="2 3" key="1">
    <citation type="submission" date="2019-11" db="EMBL/GenBank/DDBJ databases">
        <title>Draft genome of Amycolatopsis RM579.</title>
        <authorList>
            <person name="Duangmal K."/>
            <person name="Mingma R."/>
        </authorList>
    </citation>
    <scope>NUCLEOTIDE SEQUENCE [LARGE SCALE GENOMIC DNA]</scope>
    <source>
        <strain evidence="2 3">RM579</strain>
    </source>
</reference>
<organism evidence="2 3">
    <name type="scientific">Amycolatopsis pithecellobii</name>
    <dbReference type="NCBI Taxonomy" id="664692"/>
    <lineage>
        <taxon>Bacteria</taxon>
        <taxon>Bacillati</taxon>
        <taxon>Actinomycetota</taxon>
        <taxon>Actinomycetes</taxon>
        <taxon>Pseudonocardiales</taxon>
        <taxon>Pseudonocardiaceae</taxon>
        <taxon>Amycolatopsis</taxon>
    </lineage>
</organism>
<keyword evidence="3" id="KW-1185">Reference proteome</keyword>
<evidence type="ECO:0000259" key="1">
    <source>
        <dbReference type="Pfam" id="PF07110"/>
    </source>
</evidence>
<dbReference type="Gene3D" id="3.30.70.100">
    <property type="match status" value="1"/>
</dbReference>
<feature type="domain" description="EthD" evidence="1">
    <location>
        <begin position="11"/>
        <end position="103"/>
    </location>
</feature>
<dbReference type="GO" id="GO:0016491">
    <property type="term" value="F:oxidoreductase activity"/>
    <property type="evidence" value="ECO:0007669"/>
    <property type="project" value="InterPro"/>
</dbReference>
<dbReference type="Proteomes" id="UP000440096">
    <property type="component" value="Unassembled WGS sequence"/>
</dbReference>
<dbReference type="OrthoDB" id="2613214at2"/>
<dbReference type="InterPro" id="IPR009799">
    <property type="entry name" value="EthD_dom"/>
</dbReference>
<dbReference type="EMBL" id="WMBA01000016">
    <property type="protein sequence ID" value="MTD54941.1"/>
    <property type="molecule type" value="Genomic_DNA"/>
</dbReference>
<dbReference type="SUPFAM" id="SSF54909">
    <property type="entry name" value="Dimeric alpha+beta barrel"/>
    <property type="match status" value="1"/>
</dbReference>
<evidence type="ECO:0000313" key="2">
    <source>
        <dbReference type="EMBL" id="MTD54941.1"/>
    </source>
</evidence>
<dbReference type="RefSeq" id="WP_154757141.1">
    <property type="nucleotide sequence ID" value="NZ_WMBA01000016.1"/>
</dbReference>
<sequence>MIKVVGLFKKKDGISAEEFRDYYENHHGPLFNEYLKLPGVKRYTRRYLRPIAPPITGEVRHSGFDVIMEVWCDEHWYKSFFVDQPPAEFRAMIAEDEAKLFDRDQMSMYTVDECDTDLSTL</sequence>
<protein>
    <submittedName>
        <fullName evidence="2">Ethyl tert-butyl ether degradation protein EthD</fullName>
    </submittedName>
</protein>
<proteinExistence type="predicted"/>
<dbReference type="AlphaFoldDB" id="A0A6N7Z3S4"/>
<name>A0A6N7Z3S4_9PSEU</name>
<dbReference type="InterPro" id="IPR011008">
    <property type="entry name" value="Dimeric_a/b-barrel"/>
</dbReference>
<accession>A0A6N7Z3S4</accession>